<dbReference type="GO" id="GO:0006508">
    <property type="term" value="P:proteolysis"/>
    <property type="evidence" value="ECO:0007669"/>
    <property type="project" value="InterPro"/>
</dbReference>
<dbReference type="KEGG" id="mng:MNEG_2713"/>
<dbReference type="SMART" id="SM00645">
    <property type="entry name" value="Pept_C1"/>
    <property type="match status" value="1"/>
</dbReference>
<dbReference type="Pfam" id="PF00112">
    <property type="entry name" value="Peptidase_C1"/>
    <property type="match status" value="1"/>
</dbReference>
<dbReference type="RefSeq" id="XP_013904266.1">
    <property type="nucleotide sequence ID" value="XM_014048812.1"/>
</dbReference>
<name>A0A0D2MY26_9CHLO</name>
<evidence type="ECO:0000313" key="4">
    <source>
        <dbReference type="Proteomes" id="UP000054498"/>
    </source>
</evidence>
<organism evidence="3 4">
    <name type="scientific">Monoraphidium neglectum</name>
    <dbReference type="NCBI Taxonomy" id="145388"/>
    <lineage>
        <taxon>Eukaryota</taxon>
        <taxon>Viridiplantae</taxon>
        <taxon>Chlorophyta</taxon>
        <taxon>core chlorophytes</taxon>
        <taxon>Chlorophyceae</taxon>
        <taxon>CS clade</taxon>
        <taxon>Sphaeropleales</taxon>
        <taxon>Selenastraceae</taxon>
        <taxon>Monoraphidium</taxon>
    </lineage>
</organism>
<dbReference type="InterPro" id="IPR013128">
    <property type="entry name" value="Peptidase_C1A"/>
</dbReference>
<dbReference type="Proteomes" id="UP000054498">
    <property type="component" value="Unassembled WGS sequence"/>
</dbReference>
<gene>
    <name evidence="3" type="ORF">MNEG_2713</name>
</gene>
<dbReference type="AlphaFoldDB" id="A0A0D2MY26"/>
<dbReference type="InterPro" id="IPR000668">
    <property type="entry name" value="Peptidase_C1A_C"/>
</dbReference>
<sequence length="351" mass="37813">MQLPIRWAFMCMNGWGLIRVQQGAELGAFGPYTTLRTEWAAQDLANSRRALAELRSGRTAPATVSLGAAGGPGGYDFPAWAQAAAAARAVAFALRRDAVLEESISTQALHWCNFDSPDQAGGSCRSGTWLGAALARLAASNNRPGGDGLPPERCLPYDPLAGPAGGARAACVPRVSGQGCGGRRPAYSDGSFAFFDLLEQWEVQRHLRNHGGVITRVDLTPEFMAFFNATPRGVLTSAPPARGKVEQHAVVIVGYDNIEGWWRVRNSWGVDWGDGGYFRIGYTAAFSLGMLSPGDTFGLTWTPRQQPQAPRLERHEVWGACGWYTARPAGEWLADVGYKFKASHGGANLRC</sequence>
<protein>
    <recommendedName>
        <fullName evidence="2">Peptidase C1A papain C-terminal domain-containing protein</fullName>
    </recommendedName>
</protein>
<evidence type="ECO:0000259" key="2">
    <source>
        <dbReference type="SMART" id="SM00645"/>
    </source>
</evidence>
<accession>A0A0D2MY26</accession>
<evidence type="ECO:0000256" key="1">
    <source>
        <dbReference type="ARBA" id="ARBA00008455"/>
    </source>
</evidence>
<keyword evidence="4" id="KW-1185">Reference proteome</keyword>
<dbReference type="Gene3D" id="3.90.70.10">
    <property type="entry name" value="Cysteine proteinases"/>
    <property type="match status" value="1"/>
</dbReference>
<comment type="similarity">
    <text evidence="1">Belongs to the peptidase C1 family.</text>
</comment>
<evidence type="ECO:0000313" key="3">
    <source>
        <dbReference type="EMBL" id="KIZ05247.1"/>
    </source>
</evidence>
<dbReference type="GeneID" id="25735591"/>
<dbReference type="EMBL" id="KK100535">
    <property type="protein sequence ID" value="KIZ05247.1"/>
    <property type="molecule type" value="Genomic_DNA"/>
</dbReference>
<proteinExistence type="inferred from homology"/>
<feature type="domain" description="Peptidase C1A papain C-terminal" evidence="2">
    <location>
        <begin position="60"/>
        <end position="290"/>
    </location>
</feature>
<dbReference type="InterPro" id="IPR038765">
    <property type="entry name" value="Papain-like_cys_pep_sf"/>
</dbReference>
<dbReference type="OrthoDB" id="543142at2759"/>
<dbReference type="SUPFAM" id="SSF54001">
    <property type="entry name" value="Cysteine proteinases"/>
    <property type="match status" value="1"/>
</dbReference>
<reference evidence="3 4" key="1">
    <citation type="journal article" date="2013" name="BMC Genomics">
        <title>Reconstruction of the lipid metabolism for the microalga Monoraphidium neglectum from its genome sequence reveals characteristics suitable for biofuel production.</title>
        <authorList>
            <person name="Bogen C."/>
            <person name="Al-Dilaimi A."/>
            <person name="Albersmeier A."/>
            <person name="Wichmann J."/>
            <person name="Grundmann M."/>
            <person name="Rupp O."/>
            <person name="Lauersen K.J."/>
            <person name="Blifernez-Klassen O."/>
            <person name="Kalinowski J."/>
            <person name="Goesmann A."/>
            <person name="Mussgnug J.H."/>
            <person name="Kruse O."/>
        </authorList>
    </citation>
    <scope>NUCLEOTIDE SEQUENCE [LARGE SCALE GENOMIC DNA]</scope>
    <source>
        <strain evidence="3 4">SAG 48.87</strain>
    </source>
</reference>
<dbReference type="PANTHER" id="PTHR12411">
    <property type="entry name" value="CYSTEINE PROTEASE FAMILY C1-RELATED"/>
    <property type="match status" value="1"/>
</dbReference>
<dbReference type="GO" id="GO:0008234">
    <property type="term" value="F:cysteine-type peptidase activity"/>
    <property type="evidence" value="ECO:0007669"/>
    <property type="project" value="InterPro"/>
</dbReference>